<dbReference type="InterPro" id="IPR013783">
    <property type="entry name" value="Ig-like_fold"/>
</dbReference>
<reference evidence="4 5" key="1">
    <citation type="submission" date="2018-08" db="EMBL/GenBank/DDBJ databases">
        <title>The draft genome squence of Brumimicrobium sp. N62.</title>
        <authorList>
            <person name="Du Z.-J."/>
            <person name="Luo H.-R."/>
        </authorList>
    </citation>
    <scope>NUCLEOTIDE SEQUENCE [LARGE SCALE GENOMIC DNA]</scope>
    <source>
        <strain evidence="4 5">N62</strain>
    </source>
</reference>
<dbReference type="NCBIfam" id="TIGR04183">
    <property type="entry name" value="Por_Secre_tail"/>
    <property type="match status" value="1"/>
</dbReference>
<name>A0A3E1F239_9FLAO</name>
<evidence type="ECO:0000313" key="5">
    <source>
        <dbReference type="Proteomes" id="UP000257127"/>
    </source>
</evidence>
<dbReference type="Gene3D" id="2.60.40.10">
    <property type="entry name" value="Immunoglobulins"/>
    <property type="match status" value="1"/>
</dbReference>
<evidence type="ECO:0000259" key="3">
    <source>
        <dbReference type="Pfam" id="PF18962"/>
    </source>
</evidence>
<sequence>MNTNNISMKSLIATTLSFLILSFVVQGQSVMFSTTAQGNNGIELQVEVTATDVIVTQNNGGCTVKVQYDTDVKFYQNGNEMHSGYPSIWTLQGDFKVDGKSSFFNITNSVGQEYNKLSSTYSINGLAACATYSMLTADFEKIKLKVQFQGHNKTIHVNGSTSNLPIELLSFDANLNQKQVDLSWSTASELNNDYFTIERSADGMTWETIQTIEGAGNSTRVIDYNYTDYSPVSGISYYRLTQTDFDGAFETFDILAVENNTLIEMNAFPNPSTGFTTISGLDENSDLRIFNAMGAEVTSKVSITKLGSISKLDITQLTEGLYFVHSGENSLRLVKK</sequence>
<dbReference type="InterPro" id="IPR026444">
    <property type="entry name" value="Secre_tail"/>
</dbReference>
<evidence type="ECO:0000256" key="1">
    <source>
        <dbReference type="ARBA" id="ARBA00022729"/>
    </source>
</evidence>
<gene>
    <name evidence="4" type="ORF">DXU93_02625</name>
</gene>
<proteinExistence type="predicted"/>
<dbReference type="OrthoDB" id="1467916at2"/>
<evidence type="ECO:0000313" key="4">
    <source>
        <dbReference type="EMBL" id="RFC55850.1"/>
    </source>
</evidence>
<feature type="chain" id="PRO_5017690313" evidence="2">
    <location>
        <begin position="28"/>
        <end position="336"/>
    </location>
</feature>
<accession>A0A3E1F239</accession>
<dbReference type="Pfam" id="PF18962">
    <property type="entry name" value="Por_Secre_tail"/>
    <property type="match status" value="1"/>
</dbReference>
<protein>
    <submittedName>
        <fullName evidence="4">T9SS C-terminal target domain-containing protein</fullName>
    </submittedName>
</protein>
<feature type="signal peptide" evidence="2">
    <location>
        <begin position="1"/>
        <end position="27"/>
    </location>
</feature>
<dbReference type="EMBL" id="QURB01000001">
    <property type="protein sequence ID" value="RFC55850.1"/>
    <property type="molecule type" value="Genomic_DNA"/>
</dbReference>
<feature type="domain" description="Secretion system C-terminal sorting" evidence="3">
    <location>
        <begin position="268"/>
        <end position="336"/>
    </location>
</feature>
<keyword evidence="5" id="KW-1185">Reference proteome</keyword>
<dbReference type="AlphaFoldDB" id="A0A3E1F239"/>
<dbReference type="Proteomes" id="UP000257127">
    <property type="component" value="Unassembled WGS sequence"/>
</dbReference>
<keyword evidence="1 2" id="KW-0732">Signal</keyword>
<evidence type="ECO:0000256" key="2">
    <source>
        <dbReference type="SAM" id="SignalP"/>
    </source>
</evidence>
<comment type="caution">
    <text evidence="4">The sequence shown here is derived from an EMBL/GenBank/DDBJ whole genome shotgun (WGS) entry which is preliminary data.</text>
</comment>
<organism evidence="4 5">
    <name type="scientific">Brumimicrobium aurantiacum</name>
    <dbReference type="NCBI Taxonomy" id="1737063"/>
    <lineage>
        <taxon>Bacteria</taxon>
        <taxon>Pseudomonadati</taxon>
        <taxon>Bacteroidota</taxon>
        <taxon>Flavobacteriia</taxon>
        <taxon>Flavobacteriales</taxon>
        <taxon>Crocinitomicaceae</taxon>
        <taxon>Brumimicrobium</taxon>
    </lineage>
</organism>